<dbReference type="PROSITE" id="PS01209">
    <property type="entry name" value="LDLRA_1"/>
    <property type="match status" value="1"/>
</dbReference>
<dbReference type="AlphaFoldDB" id="A0A183TD62"/>
<dbReference type="SUPFAM" id="SSF57424">
    <property type="entry name" value="LDL receptor-like module"/>
    <property type="match status" value="1"/>
</dbReference>
<proteinExistence type="predicted"/>
<dbReference type="PANTHER" id="PTHR46876">
    <property type="entry name" value="LOW-DENSITY LIPOPROTEIN RECEPTOR-RELATED PROTEIN 11"/>
    <property type="match status" value="1"/>
</dbReference>
<evidence type="ECO:0000256" key="2">
    <source>
        <dbReference type="PROSITE-ProRule" id="PRU00124"/>
    </source>
</evidence>
<dbReference type="Proteomes" id="UP000275846">
    <property type="component" value="Unassembled WGS sequence"/>
</dbReference>
<evidence type="ECO:0000313" key="6">
    <source>
        <dbReference type="WBParaSite" id="SSLN_0001495201-mRNA-1"/>
    </source>
</evidence>
<dbReference type="InterPro" id="IPR023415">
    <property type="entry name" value="LDLR_class-A_CS"/>
</dbReference>
<gene>
    <name evidence="4" type="ORF">SSLN_LOCUS14410</name>
</gene>
<feature type="disulfide bond" evidence="2">
    <location>
        <begin position="173"/>
        <end position="188"/>
    </location>
</feature>
<dbReference type="EMBL" id="UYSU01038945">
    <property type="protein sequence ID" value="VDM00796.1"/>
    <property type="molecule type" value="Genomic_DNA"/>
</dbReference>
<sequence>MLAYSQALTTKFQISLPCDVELESMTDDTPMTFHKNKRWDNFYAICTYEVFARGKECYLFNCGDPNVCNFTSHADYSVFVLQQPIKHPARTSDSATTALSSATNSQPKGTLHGRCGPTISCTDENTICDSGLCVCQAGWIEKMHTCVRSVCKKPDLQFQCNDGSACIAVYDVCNGIAECRDESDEIACDEGWALRQGLFEARVIAKGRTVLPELSSLRMSLGRPSTEVDEVSCFLCALSSFSPDPTLMSSMILVRVQFRNRVVCSPLVSGAKDLRKYTSTAGDRRPMTHKPAENNSHPDLVPKVDHLYSRLIHSLYHQRKQEQSQPPPDGEMAAAPTVVPAARPRDFLYTLDANDLEGELHSLRTGGSHQNPGGGGGGGDSRSNLAAHTTYEDLLSRTRRPVAVWQLDDPPAEADSDTSPFLMRLVDGSSKDRRHRLEHLLGTYGSAPGLLGRQRHPSLAAAVATMPKEEEEEAVVVPPSSRHRRLLRPPPPAVFTAPPKYRGFRLHPLLERYTRARFFSPPEEEEPAVVEEEREQTLAEPLTVLPRNQLSRRRTPLSYRGGARRRGHGAAFYEENGPVTKGGVRETEMSGTAAVRENTERGKSPRFSCYTCAHH</sequence>
<feature type="region of interest" description="Disordered" evidence="3">
    <location>
        <begin position="361"/>
        <end position="385"/>
    </location>
</feature>
<dbReference type="SMART" id="SM00192">
    <property type="entry name" value="LDLa"/>
    <property type="match status" value="1"/>
</dbReference>
<organism evidence="6">
    <name type="scientific">Schistocephalus solidus</name>
    <name type="common">Tapeworm</name>
    <dbReference type="NCBI Taxonomy" id="70667"/>
    <lineage>
        <taxon>Eukaryota</taxon>
        <taxon>Metazoa</taxon>
        <taxon>Spiralia</taxon>
        <taxon>Lophotrochozoa</taxon>
        <taxon>Platyhelminthes</taxon>
        <taxon>Cestoda</taxon>
        <taxon>Eucestoda</taxon>
        <taxon>Diphyllobothriidea</taxon>
        <taxon>Diphyllobothriidae</taxon>
        <taxon>Schistocephalus</taxon>
    </lineage>
</organism>
<accession>A0A183TD62</accession>
<protein>
    <submittedName>
        <fullName evidence="6">Low-density lipoprotein receptor domain class A</fullName>
    </submittedName>
</protein>
<evidence type="ECO:0000256" key="3">
    <source>
        <dbReference type="SAM" id="MobiDB-lite"/>
    </source>
</evidence>
<dbReference type="OrthoDB" id="10037294at2759"/>
<dbReference type="Pfam" id="PF00057">
    <property type="entry name" value="Ldl_recept_a"/>
    <property type="match status" value="1"/>
</dbReference>
<feature type="region of interest" description="Disordered" evidence="3">
    <location>
        <begin position="278"/>
        <end position="301"/>
    </location>
</feature>
<evidence type="ECO:0000313" key="4">
    <source>
        <dbReference type="EMBL" id="VDM00796.1"/>
    </source>
</evidence>
<dbReference type="PROSITE" id="PS50068">
    <property type="entry name" value="LDLRA_2"/>
    <property type="match status" value="1"/>
</dbReference>
<name>A0A183TD62_SCHSO</name>
<reference evidence="4 5" key="2">
    <citation type="submission" date="2018-11" db="EMBL/GenBank/DDBJ databases">
        <authorList>
            <consortium name="Pathogen Informatics"/>
        </authorList>
    </citation>
    <scope>NUCLEOTIDE SEQUENCE [LARGE SCALE GENOMIC DNA]</scope>
    <source>
        <strain evidence="4 5">NST_G2</strain>
    </source>
</reference>
<evidence type="ECO:0000313" key="5">
    <source>
        <dbReference type="Proteomes" id="UP000275846"/>
    </source>
</evidence>
<dbReference type="InterPro" id="IPR002172">
    <property type="entry name" value="LDrepeatLR_classA_rpt"/>
</dbReference>
<dbReference type="Gene3D" id="4.10.400.10">
    <property type="entry name" value="Low-density Lipoprotein Receptor"/>
    <property type="match status" value="1"/>
</dbReference>
<dbReference type="WBParaSite" id="SSLN_0001495201-mRNA-1">
    <property type="protein sequence ID" value="SSLN_0001495201-mRNA-1"/>
    <property type="gene ID" value="SSLN_0001495201"/>
</dbReference>
<keyword evidence="5" id="KW-1185">Reference proteome</keyword>
<dbReference type="InterPro" id="IPR036055">
    <property type="entry name" value="LDL_receptor-like_sf"/>
</dbReference>
<dbReference type="PANTHER" id="PTHR46876:SF1">
    <property type="entry name" value="LOW-DENSITY LIPOPROTEIN RECEPTOR-RELATED PROTEIN 11"/>
    <property type="match status" value="1"/>
</dbReference>
<comment type="caution">
    <text evidence="2">Lacks conserved residue(s) required for the propagation of feature annotation.</text>
</comment>
<reference evidence="6" key="1">
    <citation type="submission" date="2016-06" db="UniProtKB">
        <authorList>
            <consortium name="WormBaseParasite"/>
        </authorList>
    </citation>
    <scope>IDENTIFICATION</scope>
</reference>
<keyword evidence="1 2" id="KW-1015">Disulfide bond</keyword>
<dbReference type="CDD" id="cd00112">
    <property type="entry name" value="LDLa"/>
    <property type="match status" value="1"/>
</dbReference>
<feature type="compositionally biased region" description="Basic and acidic residues" evidence="3">
    <location>
        <begin position="278"/>
        <end position="292"/>
    </location>
</feature>
<evidence type="ECO:0000256" key="1">
    <source>
        <dbReference type="ARBA" id="ARBA00023157"/>
    </source>
</evidence>